<dbReference type="GO" id="GO:0016651">
    <property type="term" value="F:oxidoreductase activity, acting on NAD(P)H"/>
    <property type="evidence" value="ECO:0007669"/>
    <property type="project" value="UniProtKB-ARBA"/>
</dbReference>
<dbReference type="InterPro" id="IPR029039">
    <property type="entry name" value="Flavoprotein-like_sf"/>
</dbReference>
<dbReference type="PANTHER" id="PTHR32145">
    <property type="entry name" value="DIFLAVIN FLAVOPROTEIN A 2-RELATED"/>
    <property type="match status" value="1"/>
</dbReference>
<feature type="domain" description="Flavodoxin-like" evidence="5">
    <location>
        <begin position="246"/>
        <end position="385"/>
    </location>
</feature>
<keyword evidence="3" id="KW-0813">Transport</keyword>
<name>C4GBS0_9FIRM</name>
<organism evidence="6 7">
    <name type="scientific">Shuttleworthella satelles DSM 14600</name>
    <dbReference type="NCBI Taxonomy" id="626523"/>
    <lineage>
        <taxon>Bacteria</taxon>
        <taxon>Bacillati</taxon>
        <taxon>Bacillota</taxon>
        <taxon>Clostridia</taxon>
        <taxon>Lachnospirales</taxon>
        <taxon>Lachnospiraceae</taxon>
        <taxon>Shuttleworthella</taxon>
    </lineage>
</organism>
<reference evidence="6" key="1">
    <citation type="submission" date="2009-04" db="EMBL/GenBank/DDBJ databases">
        <authorList>
            <person name="Weinstock G."/>
            <person name="Sodergren E."/>
            <person name="Clifton S."/>
            <person name="Fulton L."/>
            <person name="Fulton B."/>
            <person name="Courtney L."/>
            <person name="Fronick C."/>
            <person name="Harrison M."/>
            <person name="Strong C."/>
            <person name="Farmer C."/>
            <person name="Delahaunty K."/>
            <person name="Markovic C."/>
            <person name="Hall O."/>
            <person name="Minx P."/>
            <person name="Tomlinson C."/>
            <person name="Mitreva M."/>
            <person name="Nelson J."/>
            <person name="Hou S."/>
            <person name="Wollam A."/>
            <person name="Pepin K.H."/>
            <person name="Johnson M."/>
            <person name="Bhonagiri V."/>
            <person name="Nash W.E."/>
            <person name="Warren W."/>
            <person name="Chinwalla A."/>
            <person name="Mardis E.R."/>
            <person name="Wilson R.K."/>
        </authorList>
    </citation>
    <scope>NUCLEOTIDE SEQUENCE [LARGE SCALE GENOMIC DNA]</scope>
    <source>
        <strain evidence="6">DSM 14600</strain>
    </source>
</reference>
<dbReference type="eggNOG" id="COG0426">
    <property type="taxonomic scope" value="Bacteria"/>
</dbReference>
<dbReference type="SMART" id="SM00849">
    <property type="entry name" value="Lactamase_B"/>
    <property type="match status" value="1"/>
</dbReference>
<dbReference type="Gene3D" id="3.40.50.360">
    <property type="match status" value="1"/>
</dbReference>
<protein>
    <submittedName>
        <fullName evidence="6">Metallo-beta-lactamase domain protein</fullName>
    </submittedName>
</protein>
<accession>C4GBS0</accession>
<keyword evidence="7" id="KW-1185">Reference proteome</keyword>
<dbReference type="CDD" id="cd07709">
    <property type="entry name" value="flavodiiron_proteins_MBL-fold"/>
    <property type="match status" value="1"/>
</dbReference>
<dbReference type="STRING" id="626523.GCWU000342_01373"/>
<dbReference type="InterPro" id="IPR045761">
    <property type="entry name" value="ODP_dom"/>
</dbReference>
<dbReference type="SUPFAM" id="SSF56281">
    <property type="entry name" value="Metallo-hydrolase/oxidoreductase"/>
    <property type="match status" value="1"/>
</dbReference>
<dbReference type="Gene3D" id="3.60.15.10">
    <property type="entry name" value="Ribonuclease Z/Hydroxyacylglutathione hydrolase-like"/>
    <property type="match status" value="1"/>
</dbReference>
<gene>
    <name evidence="6" type="ORF">GCWU000342_01373</name>
</gene>
<dbReference type="InterPro" id="IPR001279">
    <property type="entry name" value="Metallo-B-lactamas"/>
</dbReference>
<dbReference type="GO" id="GO:0009055">
    <property type="term" value="F:electron transfer activity"/>
    <property type="evidence" value="ECO:0007669"/>
    <property type="project" value="InterPro"/>
</dbReference>
<dbReference type="EMBL" id="ACIP02000002">
    <property type="protein sequence ID" value="EEP28563.1"/>
    <property type="molecule type" value="Genomic_DNA"/>
</dbReference>
<evidence type="ECO:0000313" key="7">
    <source>
        <dbReference type="Proteomes" id="UP000003494"/>
    </source>
</evidence>
<dbReference type="Pfam" id="PF19583">
    <property type="entry name" value="ODP"/>
    <property type="match status" value="1"/>
</dbReference>
<proteinExistence type="inferred from homology"/>
<evidence type="ECO:0000259" key="5">
    <source>
        <dbReference type="PROSITE" id="PS50902"/>
    </source>
</evidence>
<dbReference type="InterPro" id="IPR036866">
    <property type="entry name" value="RibonucZ/Hydroxyglut_hydro"/>
</dbReference>
<dbReference type="GO" id="GO:0046872">
    <property type="term" value="F:metal ion binding"/>
    <property type="evidence" value="ECO:0007669"/>
    <property type="project" value="InterPro"/>
</dbReference>
<dbReference type="Proteomes" id="UP000003494">
    <property type="component" value="Unassembled WGS sequence"/>
</dbReference>
<comment type="cofactor">
    <cofactor evidence="1">
        <name>Fe cation</name>
        <dbReference type="ChEBI" id="CHEBI:24875"/>
    </cofactor>
</comment>
<dbReference type="GO" id="GO:0010181">
    <property type="term" value="F:FMN binding"/>
    <property type="evidence" value="ECO:0007669"/>
    <property type="project" value="InterPro"/>
</dbReference>
<dbReference type="HOGENOM" id="CLU_017490_1_0_9"/>
<evidence type="ECO:0000256" key="4">
    <source>
        <dbReference type="ARBA" id="ARBA00022982"/>
    </source>
</evidence>
<comment type="similarity">
    <text evidence="2">In the N-terminal section; belongs to the zinc metallo-hydrolase group 3 family.</text>
</comment>
<evidence type="ECO:0000256" key="1">
    <source>
        <dbReference type="ARBA" id="ARBA00001962"/>
    </source>
</evidence>
<sequence>MEEKKMSIRFIGTHDRDLKMFENQYPLSAGMSYNSYLIDGQKTAVMDSVDERKTREWLDNLEKALAGRPLDYLIVQHMEPDHSGSLAVALEKYPNVKVVGNNKTFNMIHAFFPQLDLSIDRKLMVQDKDILDLGDHKLQFFFAPMVHWPEVMMTYDMTDQVLFSADAFGKFGCGDVADDWVTEARRYYFNIVGKYGPQVQTLLKKLSGLEIKKICGLHGPQLTENLDQYLGLYQTWSSYAPEEKGVFIPVASIYGHTLAAAREAEKALASRGIEIKLMDLTKVDVSEAVAQAFRFDRMLLAASSYDAQVYPPMQDFLHHLANKAFQGRKIAIMENGSWGPTAARTMKKIMEGWKNIEFIEPQVTIRSTLNEESREKMAELVEALAEA</sequence>
<dbReference type="PROSITE" id="PS50902">
    <property type="entry name" value="FLAVODOXIN_LIKE"/>
    <property type="match status" value="1"/>
</dbReference>
<dbReference type="InterPro" id="IPR008254">
    <property type="entry name" value="Flavodoxin/NO_synth"/>
</dbReference>
<evidence type="ECO:0000313" key="6">
    <source>
        <dbReference type="EMBL" id="EEP28563.1"/>
    </source>
</evidence>
<evidence type="ECO:0000256" key="2">
    <source>
        <dbReference type="ARBA" id="ARBA00007121"/>
    </source>
</evidence>
<evidence type="ECO:0000256" key="3">
    <source>
        <dbReference type="ARBA" id="ARBA00022448"/>
    </source>
</evidence>
<dbReference type="SUPFAM" id="SSF52218">
    <property type="entry name" value="Flavoproteins"/>
    <property type="match status" value="1"/>
</dbReference>
<dbReference type="AlphaFoldDB" id="C4GBS0"/>
<keyword evidence="4" id="KW-0249">Electron transport</keyword>
<dbReference type="InterPro" id="IPR016440">
    <property type="entry name" value="Rubredoxin-O_OxRdtase"/>
</dbReference>
<dbReference type="PIRSF" id="PIRSF005243">
    <property type="entry name" value="ROO"/>
    <property type="match status" value="1"/>
</dbReference>
<dbReference type="PANTHER" id="PTHR32145:SF20">
    <property type="entry name" value="FLAVOPROTEIN"/>
    <property type="match status" value="1"/>
</dbReference>
<dbReference type="InterPro" id="IPR051285">
    <property type="entry name" value="NADH_oxidoreductase_modular"/>
</dbReference>
<comment type="caution">
    <text evidence="6">The sequence shown here is derived from an EMBL/GenBank/DDBJ whole genome shotgun (WGS) entry which is preliminary data.</text>
</comment>